<protein>
    <recommendedName>
        <fullName evidence="3">TIL domain-containing protein</fullName>
    </recommendedName>
</protein>
<name>A0A5E4QQD9_9NEOP</name>
<evidence type="ECO:0000313" key="1">
    <source>
        <dbReference type="EMBL" id="VVD00137.1"/>
    </source>
</evidence>
<dbReference type="Proteomes" id="UP000324832">
    <property type="component" value="Unassembled WGS sequence"/>
</dbReference>
<gene>
    <name evidence="1" type="ORF">LSINAPIS_LOCUS10836</name>
</gene>
<reference evidence="1 2" key="1">
    <citation type="submission" date="2017-07" db="EMBL/GenBank/DDBJ databases">
        <authorList>
            <person name="Talla V."/>
            <person name="Backstrom N."/>
        </authorList>
    </citation>
    <scope>NUCLEOTIDE SEQUENCE [LARGE SCALE GENOMIC DNA]</scope>
</reference>
<evidence type="ECO:0008006" key="3">
    <source>
        <dbReference type="Google" id="ProtNLM"/>
    </source>
</evidence>
<dbReference type="SUPFAM" id="SSF57567">
    <property type="entry name" value="Serine protease inhibitors"/>
    <property type="match status" value="1"/>
</dbReference>
<sequence length="211" mass="22972">MCIPIEKCPSCGGDFNATAGCGTFCTTCDNYQQHGVPCPLICELNGCDCKPNNVYDEILKKCVLPENCYKCSGKHEVFDECPQTCPPQICSSIWSKYAPCNPKHAVCTPSCVCENGYYKNLNNECTSTEDCLKCTGPHEYYSCGGACDNECYNLTSCGGDFNATAGCGTFCTTCANYQQHGVACAQVCELNGCECKPNNIYFKCKLLCCKR</sequence>
<accession>A0A5E4QQD9</accession>
<proteinExistence type="predicted"/>
<organism evidence="1 2">
    <name type="scientific">Leptidea sinapis</name>
    <dbReference type="NCBI Taxonomy" id="189913"/>
    <lineage>
        <taxon>Eukaryota</taxon>
        <taxon>Metazoa</taxon>
        <taxon>Ecdysozoa</taxon>
        <taxon>Arthropoda</taxon>
        <taxon>Hexapoda</taxon>
        <taxon>Insecta</taxon>
        <taxon>Pterygota</taxon>
        <taxon>Neoptera</taxon>
        <taxon>Endopterygota</taxon>
        <taxon>Lepidoptera</taxon>
        <taxon>Glossata</taxon>
        <taxon>Ditrysia</taxon>
        <taxon>Papilionoidea</taxon>
        <taxon>Pieridae</taxon>
        <taxon>Dismorphiinae</taxon>
        <taxon>Leptidea</taxon>
    </lineage>
</organism>
<evidence type="ECO:0000313" key="2">
    <source>
        <dbReference type="Proteomes" id="UP000324832"/>
    </source>
</evidence>
<dbReference type="InterPro" id="IPR036084">
    <property type="entry name" value="Ser_inhib-like_sf"/>
</dbReference>
<dbReference type="AlphaFoldDB" id="A0A5E4QQD9"/>
<keyword evidence="2" id="KW-1185">Reference proteome</keyword>
<dbReference type="Gene3D" id="2.10.25.10">
    <property type="entry name" value="Laminin"/>
    <property type="match status" value="1"/>
</dbReference>
<dbReference type="EMBL" id="FZQP02004457">
    <property type="protein sequence ID" value="VVD00137.1"/>
    <property type="molecule type" value="Genomic_DNA"/>
</dbReference>